<keyword evidence="3" id="KW-1185">Reference proteome</keyword>
<protein>
    <submittedName>
        <fullName evidence="2">Thioredoxin family protein</fullName>
    </submittedName>
</protein>
<name>A0ABZ3F3W4_9HELI</name>
<gene>
    <name evidence="2" type="ORF">V3I05_05700</name>
</gene>
<reference evidence="2 3" key="1">
    <citation type="submission" date="2024-02" db="EMBL/GenBank/DDBJ databases">
        <title>Genome and pathogenicity analysis of Helicobacter mastomyrinus isolated from mice.</title>
        <authorList>
            <person name="Zhu L."/>
        </authorList>
    </citation>
    <scope>NUCLEOTIDE SEQUENCE [LARGE SCALE GENOMIC DNA]</scope>
    <source>
        <strain evidence="2 3">Hm-17</strain>
    </source>
</reference>
<dbReference type="PROSITE" id="PS51352">
    <property type="entry name" value="THIOREDOXIN_2"/>
    <property type="match status" value="1"/>
</dbReference>
<evidence type="ECO:0000313" key="2">
    <source>
        <dbReference type="EMBL" id="XAM17187.1"/>
    </source>
</evidence>
<dbReference type="PRINTS" id="PR00421">
    <property type="entry name" value="THIOREDOXIN"/>
</dbReference>
<dbReference type="PANTHER" id="PTHR45663:SF11">
    <property type="entry name" value="GEO12009P1"/>
    <property type="match status" value="1"/>
</dbReference>
<feature type="domain" description="Thioredoxin" evidence="1">
    <location>
        <begin position="1"/>
        <end position="105"/>
    </location>
</feature>
<dbReference type="Pfam" id="PF00085">
    <property type="entry name" value="Thioredoxin"/>
    <property type="match status" value="1"/>
</dbReference>
<evidence type="ECO:0000313" key="3">
    <source>
        <dbReference type="Proteomes" id="UP001434737"/>
    </source>
</evidence>
<dbReference type="RefSeq" id="WP_295700136.1">
    <property type="nucleotide sequence ID" value="NZ_CP145316.1"/>
</dbReference>
<sequence length="107" mass="12192">MIASLDAASFNESIKQGYVVVDFSASWCPDCRFIDPMLETLDKELSEKVKFFKVSFDKETQLKDTLNIRKIPTLIFYKDGKEVGERLIEPRSIEAIRDAINTLTTAP</sequence>
<organism evidence="2 3">
    <name type="scientific">Helicobacter mastomyrinus</name>
    <dbReference type="NCBI Taxonomy" id="287948"/>
    <lineage>
        <taxon>Bacteria</taxon>
        <taxon>Pseudomonadati</taxon>
        <taxon>Campylobacterota</taxon>
        <taxon>Epsilonproteobacteria</taxon>
        <taxon>Campylobacterales</taxon>
        <taxon>Helicobacteraceae</taxon>
        <taxon>Helicobacter</taxon>
    </lineage>
</organism>
<evidence type="ECO:0000259" key="1">
    <source>
        <dbReference type="PROSITE" id="PS51352"/>
    </source>
</evidence>
<dbReference type="Gene3D" id="3.40.30.10">
    <property type="entry name" value="Glutaredoxin"/>
    <property type="match status" value="1"/>
</dbReference>
<dbReference type="PANTHER" id="PTHR45663">
    <property type="entry name" value="GEO12009P1"/>
    <property type="match status" value="1"/>
</dbReference>
<dbReference type="SUPFAM" id="SSF52833">
    <property type="entry name" value="Thioredoxin-like"/>
    <property type="match status" value="1"/>
</dbReference>
<dbReference type="EMBL" id="CP145316">
    <property type="protein sequence ID" value="XAM17187.1"/>
    <property type="molecule type" value="Genomic_DNA"/>
</dbReference>
<dbReference type="CDD" id="cd02947">
    <property type="entry name" value="TRX_family"/>
    <property type="match status" value="1"/>
</dbReference>
<dbReference type="InterPro" id="IPR036249">
    <property type="entry name" value="Thioredoxin-like_sf"/>
</dbReference>
<dbReference type="Proteomes" id="UP001434737">
    <property type="component" value="Chromosome"/>
</dbReference>
<dbReference type="InterPro" id="IPR013766">
    <property type="entry name" value="Thioredoxin_domain"/>
</dbReference>
<accession>A0ABZ3F3W4</accession>
<proteinExistence type="predicted"/>